<proteinExistence type="inferred from homology"/>
<dbReference type="InterPro" id="IPR012338">
    <property type="entry name" value="Beta-lactam/transpept-like"/>
</dbReference>
<accession>A0ABN8R7I6</accession>
<feature type="domain" description="Beta-lactamase-related" evidence="3">
    <location>
        <begin position="95"/>
        <end position="390"/>
    </location>
</feature>
<dbReference type="PANTHER" id="PTHR22935">
    <property type="entry name" value="PENICILLIN-BINDING PROTEIN"/>
    <property type="match status" value="1"/>
</dbReference>
<gene>
    <name evidence="4" type="ORF">PLOB_00014069</name>
</gene>
<comment type="similarity">
    <text evidence="1">Belongs to the beta-lactamase family.</text>
</comment>
<dbReference type="EMBL" id="CALNXK010000181">
    <property type="protein sequence ID" value="CAH3173404.1"/>
    <property type="molecule type" value="Genomic_DNA"/>
</dbReference>
<evidence type="ECO:0000256" key="2">
    <source>
        <dbReference type="SAM" id="Phobius"/>
    </source>
</evidence>
<reference evidence="4 5" key="1">
    <citation type="submission" date="2022-05" db="EMBL/GenBank/DDBJ databases">
        <authorList>
            <consortium name="Genoscope - CEA"/>
            <person name="William W."/>
        </authorList>
    </citation>
    <scope>NUCLEOTIDE SEQUENCE [LARGE SCALE GENOMIC DNA]</scope>
</reference>
<keyword evidence="5" id="KW-1185">Reference proteome</keyword>
<protein>
    <recommendedName>
        <fullName evidence="3">Beta-lactamase-related domain-containing protein</fullName>
    </recommendedName>
</protein>
<keyword evidence="2" id="KW-1133">Transmembrane helix</keyword>
<evidence type="ECO:0000256" key="1">
    <source>
        <dbReference type="ARBA" id="ARBA00038473"/>
    </source>
</evidence>
<dbReference type="Pfam" id="PF00144">
    <property type="entry name" value="Beta-lactamase"/>
    <property type="match status" value="1"/>
</dbReference>
<dbReference type="SUPFAM" id="SSF56601">
    <property type="entry name" value="beta-lactamase/transpeptidase-like"/>
    <property type="match status" value="1"/>
</dbReference>
<keyword evidence="2" id="KW-0472">Membrane</keyword>
<keyword evidence="2" id="KW-0812">Transmembrane</keyword>
<sequence>MAENPRFFRLWQAAAIVFFICFLVMTGLFIWATEDRRDEIANCKPSVKSDKEETKLKDIVCPRQPPLLDLPDPLPNDVVQALEKLDSHLKSLVNPTSQTPAISANVFYKGKVMWSEQYGSKQAQKSDTPDNDTIYRIGSVTKIFPVLLLFKLFEQGVISSVDDPLNKYVPDFSIKNPFSKDNITLRQLANQLSGLPREPPCKIMCAGTNTSEQLALLQDKTLVVEPGTYPSYSNLAYILLGRLLTERLLNTTFETWTTENILQPLGMLNTGFGTPNSSNMAPVPMFPMDLGWFVPAGDMYSTVADLTKLGYMFAQPGKQNIFKEQTIRQILQPDYITRGGDYLWGAPWEMRFMDGFLIAGKAGGNTAFTSMVPALELGMNILMSVSPGTSFLPAVDAAYLAYSVLLPTLNKTLFALQAKVKSFPIDPTPFLGKFQGTSLDPTKGVTHSLTYTITVDKGYLLAIDPAKPDQDLTLSYIGEPLILRSRPAFQEGSCLIEHIGLEYGVYFSPPDSDGLSQGFTSTWMTFVRVEDS</sequence>
<organism evidence="4 5">
    <name type="scientific">Porites lobata</name>
    <dbReference type="NCBI Taxonomy" id="104759"/>
    <lineage>
        <taxon>Eukaryota</taxon>
        <taxon>Metazoa</taxon>
        <taxon>Cnidaria</taxon>
        <taxon>Anthozoa</taxon>
        <taxon>Hexacorallia</taxon>
        <taxon>Scleractinia</taxon>
        <taxon>Fungiina</taxon>
        <taxon>Poritidae</taxon>
        <taxon>Porites</taxon>
    </lineage>
</organism>
<evidence type="ECO:0000313" key="4">
    <source>
        <dbReference type="EMBL" id="CAH3173404.1"/>
    </source>
</evidence>
<evidence type="ECO:0000259" key="3">
    <source>
        <dbReference type="Pfam" id="PF00144"/>
    </source>
</evidence>
<dbReference type="Gene3D" id="3.40.710.10">
    <property type="entry name" value="DD-peptidase/beta-lactamase superfamily"/>
    <property type="match status" value="1"/>
</dbReference>
<comment type="caution">
    <text evidence="4">The sequence shown here is derived from an EMBL/GenBank/DDBJ whole genome shotgun (WGS) entry which is preliminary data.</text>
</comment>
<dbReference type="Proteomes" id="UP001159405">
    <property type="component" value="Unassembled WGS sequence"/>
</dbReference>
<dbReference type="PANTHER" id="PTHR22935:SF95">
    <property type="entry name" value="BETA-LACTAMASE-LIKE 1-RELATED"/>
    <property type="match status" value="1"/>
</dbReference>
<name>A0ABN8R7I6_9CNID</name>
<dbReference type="InterPro" id="IPR001466">
    <property type="entry name" value="Beta-lactam-related"/>
</dbReference>
<dbReference type="InterPro" id="IPR051478">
    <property type="entry name" value="Beta-lactamase-like_AB/R"/>
</dbReference>
<evidence type="ECO:0000313" key="5">
    <source>
        <dbReference type="Proteomes" id="UP001159405"/>
    </source>
</evidence>
<feature type="transmembrane region" description="Helical" evidence="2">
    <location>
        <begin position="12"/>
        <end position="32"/>
    </location>
</feature>